<reference evidence="2 3" key="1">
    <citation type="submission" date="2016-10" db="EMBL/GenBank/DDBJ databases">
        <authorList>
            <person name="Varghese N."/>
            <person name="Submissions S."/>
        </authorList>
    </citation>
    <scope>NUCLEOTIDE SEQUENCE [LARGE SCALE GENOMIC DNA]</scope>
    <source>
        <strain evidence="2 3">DSM 11449</strain>
    </source>
</reference>
<dbReference type="AlphaFoldDB" id="A0A1H2V3C0"/>
<name>A0A1H2V3C0_9FLAO</name>
<keyword evidence="3" id="KW-1185">Reference proteome</keyword>
<feature type="transmembrane region" description="Helical" evidence="1">
    <location>
        <begin position="293"/>
        <end position="313"/>
    </location>
</feature>
<organism evidence="2 3">
    <name type="scientific">Capnocytophaga granulosa</name>
    <dbReference type="NCBI Taxonomy" id="45242"/>
    <lineage>
        <taxon>Bacteria</taxon>
        <taxon>Pseudomonadati</taxon>
        <taxon>Bacteroidota</taxon>
        <taxon>Flavobacteriia</taxon>
        <taxon>Flavobacteriales</taxon>
        <taxon>Flavobacteriaceae</taxon>
        <taxon>Capnocytophaga</taxon>
    </lineage>
</organism>
<accession>A0A1H2V3C0</accession>
<gene>
    <name evidence="2" type="ORF">SAMN05444420_10349</name>
</gene>
<keyword evidence="1" id="KW-1133">Transmembrane helix</keyword>
<sequence length="321" mass="37825">MPQEQEGYQIKEEELQIQPFDKQEEDYPYNQYAELSARYKVQAEQAGRAVFFFMASDSAQQKVQIRVNGALITPTPLDPAKDYSFLLREGSSIDSSYVYYRVKFAEHYTVPIRELNDVVYFQADLKKGENSIETQYEAAMDRSGRGFLNDFSLHYHIPEPKEANNYPRITVTMKRANGLQLIHTSMKKCLDKGEDTYLWQATRKDKEQGFYWYFNKRLTPTEQFLLDIGPIGLGLVLICIVIVVHLYYLRQRNYTFWDIVGIPFLFCVLCNWMERFIRDFIGDHPPCAGQDNIWLFLFLPLMCVVYWPILEIVKKISRRMK</sequence>
<dbReference type="Proteomes" id="UP000182771">
    <property type="component" value="Unassembled WGS sequence"/>
</dbReference>
<evidence type="ECO:0000256" key="1">
    <source>
        <dbReference type="SAM" id="Phobius"/>
    </source>
</evidence>
<dbReference type="EMBL" id="FNND01000003">
    <property type="protein sequence ID" value="SDW62813.1"/>
    <property type="molecule type" value="Genomic_DNA"/>
</dbReference>
<evidence type="ECO:0000313" key="2">
    <source>
        <dbReference type="EMBL" id="SDW62813.1"/>
    </source>
</evidence>
<dbReference type="OrthoDB" id="6655275at2"/>
<evidence type="ECO:0000313" key="3">
    <source>
        <dbReference type="Proteomes" id="UP000182771"/>
    </source>
</evidence>
<feature type="transmembrane region" description="Helical" evidence="1">
    <location>
        <begin position="255"/>
        <end position="273"/>
    </location>
</feature>
<feature type="transmembrane region" description="Helical" evidence="1">
    <location>
        <begin position="224"/>
        <end position="248"/>
    </location>
</feature>
<comment type="caution">
    <text evidence="2">The sequence shown here is derived from an EMBL/GenBank/DDBJ whole genome shotgun (WGS) entry which is preliminary data.</text>
</comment>
<proteinExistence type="predicted"/>
<keyword evidence="1" id="KW-0812">Transmembrane</keyword>
<protein>
    <submittedName>
        <fullName evidence="2">Uncharacterized protein</fullName>
    </submittedName>
</protein>
<keyword evidence="1" id="KW-0472">Membrane</keyword>